<proteinExistence type="predicted"/>
<dbReference type="Gene3D" id="4.10.800.10">
    <property type="entry name" value="Thyroglobulin type-1"/>
    <property type="match status" value="1"/>
</dbReference>
<sequence>MRNFVTIVVLFFSTFICLTSSNQERPCEIHRRNAGAATAPMDWDIRCDALGSYLPLQCTRESPKWCACYEVDFRITQPSRYTKVCGCYIKRYRAHHNATAGPCDIPECDRHGSFKKKQCCHATDECRCVDATTGETVTEPVPDMNLQCV</sequence>
<keyword evidence="6" id="KW-1185">Reference proteome</keyword>
<comment type="caution">
    <text evidence="2">Lacks conserved residue(s) required for the propagation of feature annotation.</text>
</comment>
<evidence type="ECO:0000256" key="1">
    <source>
        <dbReference type="ARBA" id="ARBA00023157"/>
    </source>
</evidence>
<feature type="disulfide bond" evidence="2">
    <location>
        <begin position="128"/>
        <end position="148"/>
    </location>
</feature>
<dbReference type="Proteomes" id="UP000827092">
    <property type="component" value="Unassembled WGS sequence"/>
</dbReference>
<dbReference type="InterPro" id="IPR036857">
    <property type="entry name" value="Thyroglobulin_1_sf"/>
</dbReference>
<accession>A0AAV6UBF0</accession>
<reference evidence="5 6" key="1">
    <citation type="journal article" date="2022" name="Nat. Ecol. Evol.">
        <title>A masculinizing supergene underlies an exaggerated male reproductive morph in a spider.</title>
        <authorList>
            <person name="Hendrickx F."/>
            <person name="De Corte Z."/>
            <person name="Sonet G."/>
            <person name="Van Belleghem S.M."/>
            <person name="Kostlbacher S."/>
            <person name="Vangestel C."/>
        </authorList>
    </citation>
    <scope>NUCLEOTIDE SEQUENCE [LARGE SCALE GENOMIC DNA]</scope>
    <source>
        <strain evidence="5">W744_W776</strain>
    </source>
</reference>
<keyword evidence="3" id="KW-0732">Signal</keyword>
<feature type="signal peptide" evidence="3">
    <location>
        <begin position="1"/>
        <end position="21"/>
    </location>
</feature>
<gene>
    <name evidence="5" type="ORF">JTE90_010950</name>
</gene>
<keyword evidence="1 2" id="KW-1015">Disulfide bond</keyword>
<evidence type="ECO:0000313" key="5">
    <source>
        <dbReference type="EMBL" id="KAG8181178.1"/>
    </source>
</evidence>
<dbReference type="EMBL" id="JAFNEN010000529">
    <property type="protein sequence ID" value="KAG8181178.1"/>
    <property type="molecule type" value="Genomic_DNA"/>
</dbReference>
<protein>
    <recommendedName>
        <fullName evidence="4">Thyroglobulin type-1 domain-containing protein</fullName>
    </recommendedName>
</protein>
<organism evidence="5 6">
    <name type="scientific">Oedothorax gibbosus</name>
    <dbReference type="NCBI Taxonomy" id="931172"/>
    <lineage>
        <taxon>Eukaryota</taxon>
        <taxon>Metazoa</taxon>
        <taxon>Ecdysozoa</taxon>
        <taxon>Arthropoda</taxon>
        <taxon>Chelicerata</taxon>
        <taxon>Arachnida</taxon>
        <taxon>Araneae</taxon>
        <taxon>Araneomorphae</taxon>
        <taxon>Entelegynae</taxon>
        <taxon>Araneoidea</taxon>
        <taxon>Linyphiidae</taxon>
        <taxon>Erigoninae</taxon>
        <taxon>Oedothorax</taxon>
    </lineage>
</organism>
<feature type="domain" description="Thyroglobulin type-1" evidence="4">
    <location>
        <begin position="100"/>
        <end position="148"/>
    </location>
</feature>
<name>A0AAV6UBF0_9ARAC</name>
<evidence type="ECO:0000259" key="4">
    <source>
        <dbReference type="PROSITE" id="PS51162"/>
    </source>
</evidence>
<dbReference type="InterPro" id="IPR000716">
    <property type="entry name" value="Thyroglobulin_1"/>
</dbReference>
<evidence type="ECO:0000256" key="3">
    <source>
        <dbReference type="SAM" id="SignalP"/>
    </source>
</evidence>
<comment type="caution">
    <text evidence="5">The sequence shown here is derived from an EMBL/GenBank/DDBJ whole genome shotgun (WGS) entry which is preliminary data.</text>
</comment>
<dbReference type="PROSITE" id="PS51162">
    <property type="entry name" value="THYROGLOBULIN_1_2"/>
    <property type="match status" value="1"/>
</dbReference>
<dbReference type="Pfam" id="PF00086">
    <property type="entry name" value="Thyroglobulin_1"/>
    <property type="match status" value="1"/>
</dbReference>
<feature type="disulfide bond" evidence="2">
    <location>
        <begin position="119"/>
        <end position="126"/>
    </location>
</feature>
<dbReference type="AlphaFoldDB" id="A0AAV6UBF0"/>
<evidence type="ECO:0000313" key="6">
    <source>
        <dbReference type="Proteomes" id="UP000827092"/>
    </source>
</evidence>
<dbReference type="SUPFAM" id="SSF57610">
    <property type="entry name" value="Thyroglobulin type-1 domain"/>
    <property type="match status" value="1"/>
</dbReference>
<evidence type="ECO:0000256" key="2">
    <source>
        <dbReference type="PROSITE-ProRule" id="PRU00500"/>
    </source>
</evidence>
<feature type="chain" id="PRO_5043697795" description="Thyroglobulin type-1 domain-containing protein" evidence="3">
    <location>
        <begin position="22"/>
        <end position="149"/>
    </location>
</feature>